<keyword evidence="12" id="KW-1185">Reference proteome</keyword>
<accession>A0A6A0B3L5</accession>
<evidence type="ECO:0000256" key="7">
    <source>
        <dbReference type="ARBA" id="ARBA00023136"/>
    </source>
</evidence>
<evidence type="ECO:0000256" key="2">
    <source>
        <dbReference type="ARBA" id="ARBA00011779"/>
    </source>
</evidence>
<name>A0A6A0B3L5_9LACT</name>
<evidence type="ECO:0000256" key="3">
    <source>
        <dbReference type="ARBA" id="ARBA00022448"/>
    </source>
</evidence>
<feature type="transmembrane region" description="Helical" evidence="9">
    <location>
        <begin position="242"/>
        <end position="268"/>
    </location>
</feature>
<dbReference type="EMBL" id="BLLH01000001">
    <property type="protein sequence ID" value="GFH39920.1"/>
    <property type="molecule type" value="Genomic_DNA"/>
</dbReference>
<comment type="subcellular location">
    <subcellularLocation>
        <location evidence="1">Membrane</location>
        <topology evidence="1">Multi-pass membrane protein</topology>
    </subcellularLocation>
</comment>
<keyword evidence="6 9" id="KW-0764">Sulfate transport</keyword>
<dbReference type="CDD" id="cd06261">
    <property type="entry name" value="TM_PBP2"/>
    <property type="match status" value="1"/>
</dbReference>
<comment type="subunit">
    <text evidence="2">The complex is composed of two ATP-binding proteins (CysA), two transmembrane proteins (CysT and CysW) and a solute-binding protein (CysP).</text>
</comment>
<comment type="similarity">
    <text evidence="9">Belongs to the binding-protein-dependent transport system permease family. CysTW subfamily.</text>
</comment>
<feature type="transmembrane region" description="Helical" evidence="9">
    <location>
        <begin position="138"/>
        <end position="158"/>
    </location>
</feature>
<proteinExistence type="inferred from homology"/>
<feature type="domain" description="ABC transmembrane type-1" evidence="10">
    <location>
        <begin position="62"/>
        <end position="265"/>
    </location>
</feature>
<evidence type="ECO:0000256" key="4">
    <source>
        <dbReference type="ARBA" id="ARBA00022692"/>
    </source>
</evidence>
<comment type="function">
    <text evidence="8">Part of the ABC transporter complex CysAWTP (TC 3.A.1.6.1) involved in sulfate/thiosulfate import. Probably responsible for the translocation of the substrate across the membrane.</text>
</comment>
<comment type="caution">
    <text evidence="9">Lacks conserved residue(s) required for the propagation of feature annotation.</text>
</comment>
<keyword evidence="4 9" id="KW-0812">Transmembrane</keyword>
<dbReference type="InterPro" id="IPR035906">
    <property type="entry name" value="MetI-like_sf"/>
</dbReference>
<gene>
    <name evidence="11" type="ORF">Hs20B_03180</name>
</gene>
<feature type="transmembrane region" description="Helical" evidence="9">
    <location>
        <begin position="59"/>
        <end position="88"/>
    </location>
</feature>
<keyword evidence="7 9" id="KW-0472">Membrane</keyword>
<keyword evidence="3 9" id="KW-0813">Transport</keyword>
<feature type="transmembrane region" description="Helical" evidence="9">
    <location>
        <begin position="100"/>
        <end position="118"/>
    </location>
</feature>
<dbReference type="PROSITE" id="PS50928">
    <property type="entry name" value="ABC_TM1"/>
    <property type="match status" value="1"/>
</dbReference>
<dbReference type="InterPro" id="IPR005667">
    <property type="entry name" value="Sulph_transpt2"/>
</dbReference>
<evidence type="ECO:0000256" key="9">
    <source>
        <dbReference type="RuleBase" id="RU366001"/>
    </source>
</evidence>
<dbReference type="GO" id="GO:0015031">
    <property type="term" value="P:protein transport"/>
    <property type="evidence" value="ECO:0007669"/>
    <property type="project" value="UniProtKB-KW"/>
</dbReference>
<dbReference type="GO" id="GO:0005886">
    <property type="term" value="C:plasma membrane"/>
    <property type="evidence" value="ECO:0007669"/>
    <property type="project" value="InterPro"/>
</dbReference>
<dbReference type="NCBIfam" id="TIGR00969">
    <property type="entry name" value="3a0106s02"/>
    <property type="match status" value="1"/>
</dbReference>
<dbReference type="GO" id="GO:0015419">
    <property type="term" value="F:ABC-type sulfate transporter activity"/>
    <property type="evidence" value="ECO:0007669"/>
    <property type="project" value="UniProtKB-UniRule"/>
</dbReference>
<dbReference type="RefSeq" id="WP_172354942.1">
    <property type="nucleotide sequence ID" value="NZ_BLLH01000001.1"/>
</dbReference>
<dbReference type="GO" id="GO:0015833">
    <property type="term" value="P:peptide transport"/>
    <property type="evidence" value="ECO:0007669"/>
    <property type="project" value="UniProtKB-KW"/>
</dbReference>
<evidence type="ECO:0000256" key="1">
    <source>
        <dbReference type="ARBA" id="ARBA00004141"/>
    </source>
</evidence>
<keyword evidence="5 9" id="KW-1133">Transmembrane helix</keyword>
<dbReference type="FunFam" id="1.10.3720.10:FF:000004">
    <property type="entry name" value="Sulfate transport system permease protein CysT"/>
    <property type="match status" value="1"/>
</dbReference>
<feature type="transmembrane region" description="Helical" evidence="9">
    <location>
        <begin position="12"/>
        <end position="39"/>
    </location>
</feature>
<evidence type="ECO:0000313" key="12">
    <source>
        <dbReference type="Proteomes" id="UP000475928"/>
    </source>
</evidence>
<dbReference type="SUPFAM" id="SSF161098">
    <property type="entry name" value="MetI-like"/>
    <property type="match status" value="1"/>
</dbReference>
<dbReference type="InterPro" id="IPR000515">
    <property type="entry name" value="MetI-like"/>
</dbReference>
<evidence type="ECO:0000256" key="5">
    <source>
        <dbReference type="ARBA" id="ARBA00022989"/>
    </source>
</evidence>
<dbReference type="Gene3D" id="1.10.3720.10">
    <property type="entry name" value="MetI-like"/>
    <property type="match status" value="1"/>
</dbReference>
<dbReference type="Pfam" id="PF00528">
    <property type="entry name" value="BPD_transp_1"/>
    <property type="match status" value="1"/>
</dbReference>
<organism evidence="11 12">
    <name type="scientific">Pseudolactococcus insecticola</name>
    <dbReference type="NCBI Taxonomy" id="2709158"/>
    <lineage>
        <taxon>Bacteria</taxon>
        <taxon>Bacillati</taxon>
        <taxon>Bacillota</taxon>
        <taxon>Bacilli</taxon>
        <taxon>Lactobacillales</taxon>
        <taxon>Streptococcaceae</taxon>
        <taxon>Pseudolactococcus</taxon>
    </lineage>
</organism>
<dbReference type="InterPro" id="IPR011865">
    <property type="entry name" value="CysT_permease"/>
</dbReference>
<dbReference type="AlphaFoldDB" id="A0A6A0B3L5"/>
<evidence type="ECO:0000313" key="11">
    <source>
        <dbReference type="EMBL" id="GFH39920.1"/>
    </source>
</evidence>
<dbReference type="PANTHER" id="PTHR30406">
    <property type="entry name" value="SULFATE TRANSPORT SYSTEM PERMEASE PROTEIN"/>
    <property type="match status" value="1"/>
</dbReference>
<evidence type="ECO:0000256" key="8">
    <source>
        <dbReference type="ARBA" id="ARBA00025323"/>
    </source>
</evidence>
<evidence type="ECO:0000256" key="6">
    <source>
        <dbReference type="ARBA" id="ARBA00023032"/>
    </source>
</evidence>
<reference evidence="11 12" key="1">
    <citation type="submission" date="2020-02" db="EMBL/GenBank/DDBJ databases">
        <title>Draft genome sequence of Lactococcus sp. Hs20B0-1.</title>
        <authorList>
            <person name="Noda S."/>
            <person name="Yuki M."/>
            <person name="Ohkuma M."/>
        </authorList>
    </citation>
    <scope>NUCLEOTIDE SEQUENCE [LARGE SCALE GENOMIC DNA]</scope>
    <source>
        <strain evidence="11 12">Hs20B0-1</strain>
    </source>
</reference>
<dbReference type="Proteomes" id="UP000475928">
    <property type="component" value="Unassembled WGS sequence"/>
</dbReference>
<comment type="caution">
    <text evidence="11">The sequence shown here is derived from an EMBL/GenBank/DDBJ whole genome shotgun (WGS) entry which is preliminary data.</text>
</comment>
<sequence length="278" mass="30659">MQKKHAKKNHIVPGFGLSLGVTMTLLSLIVLIPMVSIVLETSQIGWSDFIAIVLSRRVILSIILSVKTAFMAALINTVFGLIIAWVLVRYDFFGKRLLDGIVELPFALPTAVAGIALANLYSDKGFMGKFFLQFGIKVSYTSLGILVAMTFVTIPFVVREVQPVLAKLDPSYEHAASLLGANSFQVFRMIIFPEIKLPLIVGFSLAFARSMGEYGSVVFIAGNRPFKTEIPSLLIASKLNEHSYPGATSIALILLVFSFVTMLVINIVQHRMQRYVRS</sequence>
<evidence type="ECO:0000259" key="10">
    <source>
        <dbReference type="PROSITE" id="PS50928"/>
    </source>
</evidence>
<comment type="function">
    <text evidence="9">Part of the ABC transporter complex (TC 3.A.1.6.1) involved in sulfate/thiosulfate import.</text>
</comment>
<dbReference type="PANTHER" id="PTHR30406:SF8">
    <property type="entry name" value="SULFATE TRANSPORT SYSTEM PERMEASE PROTEIN CYST"/>
    <property type="match status" value="1"/>
</dbReference>
<protein>
    <recommendedName>
        <fullName evidence="9">Sulfate transport system permease protein CysT</fullName>
    </recommendedName>
</protein>
<dbReference type="NCBIfam" id="TIGR02139">
    <property type="entry name" value="permease_CysT"/>
    <property type="match status" value="1"/>
</dbReference>